<accession>A0A2P5Y613</accession>
<reference evidence="1 2" key="1">
    <citation type="submission" date="2015-01" db="EMBL/GenBank/DDBJ databases">
        <title>Genome of allotetraploid Gossypium barbadense reveals genomic plasticity and fiber elongation in cotton evolution.</title>
        <authorList>
            <person name="Chen X."/>
            <person name="Liu X."/>
            <person name="Zhao B."/>
            <person name="Zheng H."/>
            <person name="Hu Y."/>
            <person name="Lu G."/>
            <person name="Yang C."/>
            <person name="Chen J."/>
            <person name="Shan C."/>
            <person name="Zhang L."/>
            <person name="Zhou Y."/>
            <person name="Wang L."/>
            <person name="Guo W."/>
            <person name="Bai Y."/>
            <person name="Ruan J."/>
            <person name="Shangguan X."/>
            <person name="Mao Y."/>
            <person name="Jiang J."/>
            <person name="Zhu Y."/>
            <person name="Lei J."/>
            <person name="Kang H."/>
            <person name="Chen S."/>
            <person name="He X."/>
            <person name="Wang R."/>
            <person name="Wang Y."/>
            <person name="Chen J."/>
            <person name="Wang L."/>
            <person name="Yu S."/>
            <person name="Wang B."/>
            <person name="Wei J."/>
            <person name="Song S."/>
            <person name="Lu X."/>
            <person name="Gao Z."/>
            <person name="Gu W."/>
            <person name="Deng X."/>
            <person name="Ma D."/>
            <person name="Wang S."/>
            <person name="Liang W."/>
            <person name="Fang L."/>
            <person name="Cai C."/>
            <person name="Zhu X."/>
            <person name="Zhou B."/>
            <person name="Zhang Y."/>
            <person name="Chen Z."/>
            <person name="Xu S."/>
            <person name="Zhu R."/>
            <person name="Wang S."/>
            <person name="Zhang T."/>
            <person name="Zhao G."/>
        </authorList>
    </citation>
    <scope>NUCLEOTIDE SEQUENCE [LARGE SCALE GENOMIC DNA]</scope>
    <source>
        <strain evidence="2">cv. Xinhai21</strain>
        <tissue evidence="1">Leaf</tissue>
    </source>
</reference>
<dbReference type="EMBL" id="KZ663652">
    <property type="protein sequence ID" value="PPS11018.1"/>
    <property type="molecule type" value="Genomic_DNA"/>
</dbReference>
<name>A0A2P5Y613_GOSBA</name>
<sequence length="92" mass="10222">MRQVFDVTGSYKFVRARFPDSDQYTLGSLALGSSKKGGGEALFRVEAHTVSGHADIGEEGGESVPGNHNAIECERLLRSSFSWWHTVNFRLY</sequence>
<dbReference type="Proteomes" id="UP000239757">
    <property type="component" value="Unassembled WGS sequence"/>
</dbReference>
<evidence type="ECO:0000313" key="1">
    <source>
        <dbReference type="EMBL" id="PPS11018.1"/>
    </source>
</evidence>
<gene>
    <name evidence="1" type="ORF">GOBAR_AA09627</name>
</gene>
<dbReference type="AlphaFoldDB" id="A0A2P5Y613"/>
<organism evidence="1 2">
    <name type="scientific">Gossypium barbadense</name>
    <name type="common">Sea Island cotton</name>
    <name type="synonym">Hibiscus barbadensis</name>
    <dbReference type="NCBI Taxonomy" id="3634"/>
    <lineage>
        <taxon>Eukaryota</taxon>
        <taxon>Viridiplantae</taxon>
        <taxon>Streptophyta</taxon>
        <taxon>Embryophyta</taxon>
        <taxon>Tracheophyta</taxon>
        <taxon>Spermatophyta</taxon>
        <taxon>Magnoliopsida</taxon>
        <taxon>eudicotyledons</taxon>
        <taxon>Gunneridae</taxon>
        <taxon>Pentapetalae</taxon>
        <taxon>rosids</taxon>
        <taxon>malvids</taxon>
        <taxon>Malvales</taxon>
        <taxon>Malvaceae</taxon>
        <taxon>Malvoideae</taxon>
        <taxon>Gossypium</taxon>
    </lineage>
</organism>
<protein>
    <submittedName>
        <fullName evidence="1">Uncharacterized protein</fullName>
    </submittedName>
</protein>
<evidence type="ECO:0000313" key="2">
    <source>
        <dbReference type="Proteomes" id="UP000239757"/>
    </source>
</evidence>
<proteinExistence type="predicted"/>